<dbReference type="SUPFAM" id="SSF144091">
    <property type="entry name" value="Rhomboid-like"/>
    <property type="match status" value="1"/>
</dbReference>
<feature type="transmembrane region" description="Helical" evidence="5">
    <location>
        <begin position="87"/>
        <end position="104"/>
    </location>
</feature>
<protein>
    <submittedName>
        <fullName evidence="7">Rhomboid family protein</fullName>
    </submittedName>
</protein>
<reference evidence="7 8" key="1">
    <citation type="submission" date="2018-03" db="EMBL/GenBank/DDBJ databases">
        <title>Genomic Encyclopedia of Archaeal and Bacterial Type Strains, Phase II (KMG-II): from individual species to whole genera.</title>
        <authorList>
            <person name="Goeker M."/>
        </authorList>
    </citation>
    <scope>NUCLEOTIDE SEQUENCE [LARGE SCALE GENOMIC DNA]</scope>
    <source>
        <strain evidence="7 8">DSM 28229</strain>
    </source>
</reference>
<dbReference type="InterPro" id="IPR035952">
    <property type="entry name" value="Rhomboid-like_sf"/>
</dbReference>
<evidence type="ECO:0000313" key="8">
    <source>
        <dbReference type="Proteomes" id="UP000245535"/>
    </source>
</evidence>
<proteinExistence type="predicted"/>
<dbReference type="OrthoDB" id="5419261at2"/>
<evidence type="ECO:0000256" key="1">
    <source>
        <dbReference type="ARBA" id="ARBA00004141"/>
    </source>
</evidence>
<dbReference type="EMBL" id="QGDO01000006">
    <property type="protein sequence ID" value="PWJ39415.1"/>
    <property type="molecule type" value="Genomic_DNA"/>
</dbReference>
<accession>A0A315Z7N2</accession>
<dbReference type="InterPro" id="IPR022764">
    <property type="entry name" value="Peptidase_S54_rhomboid_dom"/>
</dbReference>
<feature type="domain" description="Peptidase S54 rhomboid" evidence="6">
    <location>
        <begin position="48"/>
        <end position="180"/>
    </location>
</feature>
<feature type="transmembrane region" description="Helical" evidence="5">
    <location>
        <begin position="161"/>
        <end position="179"/>
    </location>
</feature>
<comment type="caution">
    <text evidence="7">The sequence shown here is derived from an EMBL/GenBank/DDBJ whole genome shotgun (WGS) entry which is preliminary data.</text>
</comment>
<comment type="subcellular location">
    <subcellularLocation>
        <location evidence="1">Membrane</location>
        <topology evidence="1">Multi-pass membrane protein</topology>
    </subcellularLocation>
</comment>
<dbReference type="PANTHER" id="PTHR43066">
    <property type="entry name" value="RHOMBOID-RELATED PROTEIN"/>
    <property type="match status" value="1"/>
</dbReference>
<gene>
    <name evidence="7" type="ORF">BC781_106316</name>
</gene>
<evidence type="ECO:0000256" key="5">
    <source>
        <dbReference type="SAM" id="Phobius"/>
    </source>
</evidence>
<feature type="transmembrane region" description="Helical" evidence="5">
    <location>
        <begin position="110"/>
        <end position="129"/>
    </location>
</feature>
<keyword evidence="3 5" id="KW-1133">Transmembrane helix</keyword>
<name>A0A315Z7N2_SEDFL</name>
<feature type="transmembrane region" description="Helical" evidence="5">
    <location>
        <begin position="51"/>
        <end position="75"/>
    </location>
</feature>
<evidence type="ECO:0000256" key="2">
    <source>
        <dbReference type="ARBA" id="ARBA00022692"/>
    </source>
</evidence>
<evidence type="ECO:0000256" key="4">
    <source>
        <dbReference type="ARBA" id="ARBA00023136"/>
    </source>
</evidence>
<evidence type="ECO:0000259" key="6">
    <source>
        <dbReference type="Pfam" id="PF01694"/>
    </source>
</evidence>
<organism evidence="7 8">
    <name type="scientific">Sediminitomix flava</name>
    <dbReference type="NCBI Taxonomy" id="379075"/>
    <lineage>
        <taxon>Bacteria</taxon>
        <taxon>Pseudomonadati</taxon>
        <taxon>Bacteroidota</taxon>
        <taxon>Cytophagia</taxon>
        <taxon>Cytophagales</taxon>
        <taxon>Flammeovirgaceae</taxon>
        <taxon>Sediminitomix</taxon>
    </lineage>
</organism>
<evidence type="ECO:0000313" key="7">
    <source>
        <dbReference type="EMBL" id="PWJ39415.1"/>
    </source>
</evidence>
<dbReference type="RefSeq" id="WP_109621429.1">
    <property type="nucleotide sequence ID" value="NZ_QGDO01000006.1"/>
</dbReference>
<evidence type="ECO:0000256" key="3">
    <source>
        <dbReference type="ARBA" id="ARBA00022989"/>
    </source>
</evidence>
<feature type="transmembrane region" description="Helical" evidence="5">
    <location>
        <begin position="136"/>
        <end position="155"/>
    </location>
</feature>
<dbReference type="Proteomes" id="UP000245535">
    <property type="component" value="Unassembled WGS sequence"/>
</dbReference>
<keyword evidence="2 5" id="KW-0812">Transmembrane</keyword>
<keyword evidence="8" id="KW-1185">Reference proteome</keyword>
<dbReference type="Pfam" id="PF01694">
    <property type="entry name" value="Rhomboid"/>
    <property type="match status" value="1"/>
</dbReference>
<keyword evidence="4 5" id="KW-0472">Membrane</keyword>
<dbReference type="AlphaFoldDB" id="A0A315Z7N2"/>
<dbReference type="GO" id="GO:0004252">
    <property type="term" value="F:serine-type endopeptidase activity"/>
    <property type="evidence" value="ECO:0007669"/>
    <property type="project" value="InterPro"/>
</dbReference>
<dbReference type="Gene3D" id="1.20.1540.10">
    <property type="entry name" value="Rhomboid-like"/>
    <property type="match status" value="1"/>
</dbReference>
<dbReference type="GO" id="GO:0016020">
    <property type="term" value="C:membrane"/>
    <property type="evidence" value="ECO:0007669"/>
    <property type="project" value="UniProtKB-SubCell"/>
</dbReference>
<sequence length="199" mass="22151">MKIQYNAPVVLTFTFISAAVLLLKEFGIDLTYFFSVGGQMNFLDPVDYMRLFTHVIGHANVEHFVNNFTFILLLGPILEEKYGSKRLFTMLALTALITGVLNIVMFDTSLLGASGVVFMFIILSSVVNVQKGHIPLTFILIAIIFFGQEIFNVFANDNISQFAHILGGICGSLFGFAFSKKNNSEIPPSIESENLFMQE</sequence>